<feature type="transmembrane region" description="Helical" evidence="2">
    <location>
        <begin position="239"/>
        <end position="258"/>
    </location>
</feature>
<organism evidence="3 4">
    <name type="scientific">Sporisorium scitamineum</name>
    <dbReference type="NCBI Taxonomy" id="49012"/>
    <lineage>
        <taxon>Eukaryota</taxon>
        <taxon>Fungi</taxon>
        <taxon>Dikarya</taxon>
        <taxon>Basidiomycota</taxon>
        <taxon>Ustilaginomycotina</taxon>
        <taxon>Ustilaginomycetes</taxon>
        <taxon>Ustilaginales</taxon>
        <taxon>Ustilaginaceae</taxon>
        <taxon>Sporisorium</taxon>
    </lineage>
</organism>
<evidence type="ECO:0000313" key="4">
    <source>
        <dbReference type="Proteomes" id="UP000242770"/>
    </source>
</evidence>
<feature type="compositionally biased region" description="Basic and acidic residues" evidence="1">
    <location>
        <begin position="510"/>
        <end position="525"/>
    </location>
</feature>
<evidence type="ECO:0000256" key="2">
    <source>
        <dbReference type="SAM" id="Phobius"/>
    </source>
</evidence>
<evidence type="ECO:0000313" key="3">
    <source>
        <dbReference type="EMBL" id="CDR98959.1"/>
    </source>
</evidence>
<dbReference type="STRING" id="49012.A0A0F7RV61"/>
<feature type="region of interest" description="Disordered" evidence="1">
    <location>
        <begin position="70"/>
        <end position="91"/>
    </location>
</feature>
<feature type="region of interest" description="Disordered" evidence="1">
    <location>
        <begin position="493"/>
        <end position="538"/>
    </location>
</feature>
<keyword evidence="2" id="KW-0472">Membrane</keyword>
<name>A0A0F7RV61_9BASI</name>
<protein>
    <submittedName>
        <fullName evidence="3">Uncharacterized protein</fullName>
    </submittedName>
</protein>
<keyword evidence="2" id="KW-0812">Transmembrane</keyword>
<gene>
    <name evidence="3" type="primary">SSCI10760.1</name>
</gene>
<accession>A0A0F7RV61</accession>
<feature type="compositionally biased region" description="Polar residues" evidence="1">
    <location>
        <begin position="79"/>
        <end position="89"/>
    </location>
</feature>
<sequence length="538" mass="57259">MSFSDRRRWRKPRPSPLRLSTPALIALSLGASYVVANTPSLPLRSTVNDRLDSELSAGKDATPFHQNTLTSHLNKRSSESTTAQAASDSLSRRKHVTFQGLDQLQGSSGLDRSRSRVLDLDQLKSKPPAALHYQDAATNDLDAAMRDPDTKGASFVPGSRLVTAPASRQNQVQRVAGSSRASYNQDLVGKQTGNGYVFSRHAEPDLSISNAGAALVNLFSRRDSAVSRPPLVPNSNSRLLIVLVVVCIFAVGVLTLAAQHMWRRLQAAIQPRSPLRRSPLNEMGSDSDDEELERKTSHELHYLALPFGIGIGYSYANIADGGDARTRISRLAAKRSRRRSSSTLALSTGALPIAGTGAVSGADGLRSRSRSFRELCRDAFGATTSRDIGMISEEEGDADMTTVPTTRWGSSLISLDLSGSERGSGTVTPTGPSAAGILPSTASSIALEDLASTQSSKGRFFGVENAAAAPGHTLIDLGLGTPDVAVSHPDGITRPASTPGVMPSQVARHPQVEHLRREGRSETGKRVGKGTPTNAKLH</sequence>
<evidence type="ECO:0000256" key="1">
    <source>
        <dbReference type="SAM" id="MobiDB-lite"/>
    </source>
</evidence>
<dbReference type="EMBL" id="CCFA01000553">
    <property type="protein sequence ID" value="CDR98959.1"/>
    <property type="molecule type" value="Genomic_DNA"/>
</dbReference>
<keyword evidence="4" id="KW-1185">Reference proteome</keyword>
<proteinExistence type="predicted"/>
<keyword evidence="2" id="KW-1133">Transmembrane helix</keyword>
<reference evidence="4" key="1">
    <citation type="submission" date="2014-06" db="EMBL/GenBank/DDBJ databases">
        <authorList>
            <person name="Berkman P.J."/>
        </authorList>
    </citation>
    <scope>NUCLEOTIDE SEQUENCE [LARGE SCALE GENOMIC DNA]</scope>
</reference>
<dbReference type="Proteomes" id="UP000242770">
    <property type="component" value="Unassembled WGS sequence"/>
</dbReference>
<dbReference type="AlphaFoldDB" id="A0A0F7RV61"/>